<comment type="subcellular location">
    <subcellularLocation>
        <location evidence="1">Cell membrane</location>
    </subcellularLocation>
</comment>
<keyword evidence="4" id="KW-0472">Membrane</keyword>
<feature type="domain" description="ABC transporter substrate-binding protein PnrA-like" evidence="6">
    <location>
        <begin position="1"/>
        <end position="44"/>
    </location>
</feature>
<evidence type="ECO:0000259" key="6">
    <source>
        <dbReference type="Pfam" id="PF02608"/>
    </source>
</evidence>
<reference evidence="7 8" key="1">
    <citation type="submission" date="2019-12" db="EMBL/GenBank/DDBJ databases">
        <title>Full genome sequence of a Bacillus safensis strain isolated from commercially available natto in Indonesia.</title>
        <authorList>
            <person name="Yoshida M."/>
            <person name="Uomi M."/>
            <person name="Waturangi D."/>
            <person name="Ekaputri J.J."/>
            <person name="Setiamarga D.H.E."/>
        </authorList>
    </citation>
    <scope>NUCLEOTIDE SEQUENCE [LARGE SCALE GENOMIC DNA]</scope>
    <source>
        <strain evidence="7 8">IDN1</strain>
    </source>
</reference>
<dbReference type="PANTHER" id="PTHR34296">
    <property type="entry name" value="TRANSCRIPTIONAL ACTIVATOR PROTEIN MED"/>
    <property type="match status" value="1"/>
</dbReference>
<evidence type="ECO:0000256" key="1">
    <source>
        <dbReference type="ARBA" id="ARBA00004236"/>
    </source>
</evidence>
<keyword evidence="3" id="KW-0732">Signal</keyword>
<dbReference type="Proteomes" id="UP000464658">
    <property type="component" value="Chromosome"/>
</dbReference>
<keyword evidence="2" id="KW-1003">Cell membrane</keyword>
<dbReference type="InterPro" id="IPR050957">
    <property type="entry name" value="BMP_lipoprotein"/>
</dbReference>
<gene>
    <name evidence="7" type="ORF">BsIDN1_20390</name>
</gene>
<evidence type="ECO:0000313" key="7">
    <source>
        <dbReference type="EMBL" id="BBP88421.1"/>
    </source>
</evidence>
<dbReference type="EMBL" id="AP021906">
    <property type="protein sequence ID" value="BBP88421.1"/>
    <property type="molecule type" value="Genomic_DNA"/>
</dbReference>
<dbReference type="PANTHER" id="PTHR34296:SF2">
    <property type="entry name" value="ABC TRANSPORTER GUANOSINE-BINDING PROTEIN NUPN"/>
    <property type="match status" value="1"/>
</dbReference>
<keyword evidence="5" id="KW-0449">Lipoprotein</keyword>
<evidence type="ECO:0000256" key="4">
    <source>
        <dbReference type="ARBA" id="ARBA00023136"/>
    </source>
</evidence>
<accession>A0A5S9M664</accession>
<name>A0A5S9M664_BACIA</name>
<evidence type="ECO:0000256" key="2">
    <source>
        <dbReference type="ARBA" id="ARBA00022475"/>
    </source>
</evidence>
<dbReference type="GO" id="GO:0005886">
    <property type="term" value="C:plasma membrane"/>
    <property type="evidence" value="ECO:0007669"/>
    <property type="project" value="UniProtKB-SubCell"/>
</dbReference>
<dbReference type="AlphaFoldDB" id="A0A5S9M664"/>
<organism evidence="7 8">
    <name type="scientific">Bacillus safensis</name>
    <dbReference type="NCBI Taxonomy" id="561879"/>
    <lineage>
        <taxon>Bacteria</taxon>
        <taxon>Bacillati</taxon>
        <taxon>Bacillota</taxon>
        <taxon>Bacilli</taxon>
        <taxon>Bacillales</taxon>
        <taxon>Bacillaceae</taxon>
        <taxon>Bacillus</taxon>
    </lineage>
</organism>
<dbReference type="Pfam" id="PF02608">
    <property type="entry name" value="Bmp"/>
    <property type="match status" value="1"/>
</dbReference>
<evidence type="ECO:0000256" key="3">
    <source>
        <dbReference type="ARBA" id="ARBA00022729"/>
    </source>
</evidence>
<evidence type="ECO:0000313" key="8">
    <source>
        <dbReference type="Proteomes" id="UP000464658"/>
    </source>
</evidence>
<dbReference type="InterPro" id="IPR003760">
    <property type="entry name" value="PnrA-like"/>
</dbReference>
<evidence type="ECO:0000256" key="5">
    <source>
        <dbReference type="ARBA" id="ARBA00023288"/>
    </source>
</evidence>
<sequence length="49" mass="5654">MQEDLEKVAKKYPKKQFLLIDAVSELKNVTSVTFKEEQGSYLAGEHLLR</sequence>
<dbReference type="Gene3D" id="3.40.50.2300">
    <property type="match status" value="1"/>
</dbReference>
<protein>
    <recommendedName>
        <fullName evidence="6">ABC transporter substrate-binding protein PnrA-like domain-containing protein</fullName>
    </recommendedName>
</protein>
<proteinExistence type="predicted"/>